<dbReference type="EMBL" id="FXTH01000001">
    <property type="protein sequence ID" value="SMO38584.1"/>
    <property type="molecule type" value="Genomic_DNA"/>
</dbReference>
<dbReference type="Gene3D" id="3.40.50.150">
    <property type="entry name" value="Vaccinia Virus protein VP39"/>
    <property type="match status" value="1"/>
</dbReference>
<organism evidence="10 11">
    <name type="scientific">Fodinibius sediminis</name>
    <dbReference type="NCBI Taxonomy" id="1214077"/>
    <lineage>
        <taxon>Bacteria</taxon>
        <taxon>Pseudomonadati</taxon>
        <taxon>Balneolota</taxon>
        <taxon>Balneolia</taxon>
        <taxon>Balneolales</taxon>
        <taxon>Balneolaceae</taxon>
        <taxon>Fodinibius</taxon>
    </lineage>
</organism>
<dbReference type="InterPro" id="IPR051537">
    <property type="entry name" value="DNA_Adenine_Mtase"/>
</dbReference>
<dbReference type="AlphaFoldDB" id="A0A521AUU7"/>
<dbReference type="GO" id="GO:0032259">
    <property type="term" value="P:methylation"/>
    <property type="evidence" value="ECO:0007669"/>
    <property type="project" value="UniProtKB-KW"/>
</dbReference>
<dbReference type="SUPFAM" id="SSF53335">
    <property type="entry name" value="S-adenosyl-L-methionine-dependent methyltransferases"/>
    <property type="match status" value="1"/>
</dbReference>
<keyword evidence="5" id="KW-0949">S-adenosyl-L-methionine</keyword>
<feature type="domain" description="Histidine kinase/HSP90-like ATPase" evidence="9">
    <location>
        <begin position="828"/>
        <end position="946"/>
    </location>
</feature>
<evidence type="ECO:0000256" key="3">
    <source>
        <dbReference type="ARBA" id="ARBA00022603"/>
    </source>
</evidence>
<dbReference type="InterPro" id="IPR036890">
    <property type="entry name" value="HATPase_C_sf"/>
</dbReference>
<dbReference type="InterPro" id="IPR003594">
    <property type="entry name" value="HATPase_dom"/>
</dbReference>
<dbReference type="Gene3D" id="3.90.220.20">
    <property type="entry name" value="DNA methylase specificity domains"/>
    <property type="match status" value="1"/>
</dbReference>
<dbReference type="GO" id="GO:0008170">
    <property type="term" value="F:N-methyltransferase activity"/>
    <property type="evidence" value="ECO:0007669"/>
    <property type="project" value="InterPro"/>
</dbReference>
<evidence type="ECO:0000256" key="1">
    <source>
        <dbReference type="ARBA" id="ARBA00006594"/>
    </source>
</evidence>
<dbReference type="Pfam" id="PF02518">
    <property type="entry name" value="HATPase_c"/>
    <property type="match status" value="1"/>
</dbReference>
<dbReference type="SUPFAM" id="SSF116734">
    <property type="entry name" value="DNA methylase specificity domain"/>
    <property type="match status" value="1"/>
</dbReference>
<dbReference type="InterPro" id="IPR003356">
    <property type="entry name" value="DNA_methylase_A-5"/>
</dbReference>
<dbReference type="PANTHER" id="PTHR42933:SF3">
    <property type="entry name" value="TYPE I RESTRICTION ENZYME MJAVIII METHYLASE SUBUNIT"/>
    <property type="match status" value="1"/>
</dbReference>
<dbReference type="InterPro" id="IPR044946">
    <property type="entry name" value="Restrct_endonuc_typeI_TRD_sf"/>
</dbReference>
<sequence length="946" mass="109830">MSKDFKTDIINVLEDSKRSLTAEEIAQILSKKYDSYKSVSPTKVLMRVREHSDTFTVRGEKIRLKQRKSQKQKTVNEITSKLWNLFSYFRNSNFDNYEIFLSLLLYKRFEDTYSGSSTKNLFNDYLMPLNKLHYVNDSSDLKTAISKNFDKLENNLSQAYEDYFEIFDISQDALNDIEGDQLLNIIHDFSEFNFSKEKFSNKDFSDIYSEITDYLLKTGEGKLHVSIPNEIFSLIGKFIQIEDVKSVYNPVVSEPNFFIKTLKEIFNWKEDIHFAGHVNDKSIYSLALHNFVSLNYRDFNLIKGDSLQENETSNFDLAISQLPFGRRKPKFNENPYYLKYGDSRTAEWYYIQKMLNSVNKNGKVVAITSSSPLTNNSGSKIRKTLVHEGLVEAVIKLPNKVFKNTSVPTFIFILDKGKYHNEIFLADFDQKMDSFSATHFKELSKKAKSHFETHTEIEGFSRFVAAEEVFENRNSLNPSNYIHPELEKVKHFLAGDKEKIVSLKDLVKDRVLGKFRIKKAENKEDGKFETSENWESWHYSSGINCVTVRDLNTQKNFVHLRYAGLEKISYPVEDSKVKKSLISSKAVLVNRIGKSLNPTVFTPDSKNPEILLGNDVVALIPDETKILPEYLHYQITQETTRVQVELNMRGTTVQRLNLRDLLDLKFFVPPIEEQEKQVFEFKQTLLKREESERDYEEKEKVILANMRHSLKNKIGPIKNDFATTKLFLSDLEEKGKGFNWEMPIRPVTGQDKEKVKSVAEVFDRIDRKFEELNDILHKMKSIIDLKKSVLDLEFVKVGQFIKEVFEGLNIDKERTFIKCKGDKIEAPIDRFWFQEAISNLIINAERHGRIKDPKLELFFEISNTEDGNVRIYYANNGKPFPPGFNFDIQYKGFKEKAGKESGTGLGGYLINKVIESHEGSLDRIVGDDTEPSYYNVEMEILIPKRI</sequence>
<comment type="similarity">
    <text evidence="1">Belongs to the N(4)/N(6)-methyltransferase family.</text>
</comment>
<evidence type="ECO:0000313" key="11">
    <source>
        <dbReference type="Proteomes" id="UP000317593"/>
    </source>
</evidence>
<evidence type="ECO:0000256" key="2">
    <source>
        <dbReference type="ARBA" id="ARBA00011900"/>
    </source>
</evidence>
<evidence type="ECO:0000256" key="5">
    <source>
        <dbReference type="ARBA" id="ARBA00022691"/>
    </source>
</evidence>
<protein>
    <recommendedName>
        <fullName evidence="2">site-specific DNA-methyltransferase (adenine-specific)</fullName>
        <ecNumber evidence="2">2.1.1.72</ecNumber>
    </recommendedName>
</protein>
<proteinExistence type="inferred from homology"/>
<name>A0A521AUU7_9BACT</name>
<dbReference type="PANTHER" id="PTHR42933">
    <property type="entry name" value="SLR6095 PROTEIN"/>
    <property type="match status" value="1"/>
</dbReference>
<evidence type="ECO:0000259" key="9">
    <source>
        <dbReference type="SMART" id="SM00387"/>
    </source>
</evidence>
<dbReference type="InterPro" id="IPR029063">
    <property type="entry name" value="SAM-dependent_MTases_sf"/>
</dbReference>
<comment type="catalytic activity">
    <reaction evidence="8">
        <text>a 2'-deoxyadenosine in DNA + S-adenosyl-L-methionine = an N(6)-methyl-2'-deoxyadenosine in DNA + S-adenosyl-L-homocysteine + H(+)</text>
        <dbReference type="Rhea" id="RHEA:15197"/>
        <dbReference type="Rhea" id="RHEA-COMP:12418"/>
        <dbReference type="Rhea" id="RHEA-COMP:12419"/>
        <dbReference type="ChEBI" id="CHEBI:15378"/>
        <dbReference type="ChEBI" id="CHEBI:57856"/>
        <dbReference type="ChEBI" id="CHEBI:59789"/>
        <dbReference type="ChEBI" id="CHEBI:90615"/>
        <dbReference type="ChEBI" id="CHEBI:90616"/>
        <dbReference type="EC" id="2.1.1.72"/>
    </reaction>
</comment>
<keyword evidence="6" id="KW-0680">Restriction system</keyword>
<keyword evidence="4" id="KW-0808">Transferase</keyword>
<keyword evidence="7" id="KW-0238">DNA-binding</keyword>
<dbReference type="OrthoDB" id="9814572at2"/>
<dbReference type="RefSeq" id="WP_142712839.1">
    <property type="nucleotide sequence ID" value="NZ_FXTH01000001.1"/>
</dbReference>
<dbReference type="SUPFAM" id="SSF55874">
    <property type="entry name" value="ATPase domain of HSP90 chaperone/DNA topoisomerase II/histidine kinase"/>
    <property type="match status" value="1"/>
</dbReference>
<dbReference type="GO" id="GO:0003677">
    <property type="term" value="F:DNA binding"/>
    <property type="evidence" value="ECO:0007669"/>
    <property type="project" value="UniProtKB-KW"/>
</dbReference>
<evidence type="ECO:0000313" key="10">
    <source>
        <dbReference type="EMBL" id="SMO38584.1"/>
    </source>
</evidence>
<dbReference type="Gene3D" id="3.30.565.10">
    <property type="entry name" value="Histidine kinase-like ATPase, C-terminal domain"/>
    <property type="match status" value="1"/>
</dbReference>
<dbReference type="SMART" id="SM00387">
    <property type="entry name" value="HATPase_c"/>
    <property type="match status" value="1"/>
</dbReference>
<evidence type="ECO:0000256" key="6">
    <source>
        <dbReference type="ARBA" id="ARBA00022747"/>
    </source>
</evidence>
<evidence type="ECO:0000256" key="4">
    <source>
        <dbReference type="ARBA" id="ARBA00022679"/>
    </source>
</evidence>
<evidence type="ECO:0000256" key="8">
    <source>
        <dbReference type="ARBA" id="ARBA00047942"/>
    </source>
</evidence>
<evidence type="ECO:0000256" key="7">
    <source>
        <dbReference type="ARBA" id="ARBA00023125"/>
    </source>
</evidence>
<dbReference type="Pfam" id="PF02384">
    <property type="entry name" value="N6_Mtase"/>
    <property type="match status" value="1"/>
</dbReference>
<dbReference type="Proteomes" id="UP000317593">
    <property type="component" value="Unassembled WGS sequence"/>
</dbReference>
<gene>
    <name evidence="10" type="ORF">SAMN06265218_101388</name>
</gene>
<dbReference type="GO" id="GO:0009007">
    <property type="term" value="F:site-specific DNA-methyltransferase (adenine-specific) activity"/>
    <property type="evidence" value="ECO:0007669"/>
    <property type="project" value="UniProtKB-EC"/>
</dbReference>
<keyword evidence="11" id="KW-1185">Reference proteome</keyword>
<accession>A0A521AUU7</accession>
<keyword evidence="3 10" id="KW-0489">Methyltransferase</keyword>
<dbReference type="EC" id="2.1.1.72" evidence="2"/>
<reference evidence="10 11" key="1">
    <citation type="submission" date="2017-05" db="EMBL/GenBank/DDBJ databases">
        <authorList>
            <person name="Varghese N."/>
            <person name="Submissions S."/>
        </authorList>
    </citation>
    <scope>NUCLEOTIDE SEQUENCE [LARGE SCALE GENOMIC DNA]</scope>
    <source>
        <strain evidence="10 11">DSM 21194</strain>
    </source>
</reference>
<dbReference type="GO" id="GO:0009307">
    <property type="term" value="P:DNA restriction-modification system"/>
    <property type="evidence" value="ECO:0007669"/>
    <property type="project" value="UniProtKB-KW"/>
</dbReference>